<evidence type="ECO:0000256" key="7">
    <source>
        <dbReference type="ARBA" id="ARBA00023136"/>
    </source>
</evidence>
<dbReference type="CDD" id="cd06550">
    <property type="entry name" value="TM_ABC_iron-siderophores_like"/>
    <property type="match status" value="1"/>
</dbReference>
<keyword evidence="10" id="KW-1185">Reference proteome</keyword>
<gene>
    <name evidence="9" type="ORF">A3840_15675</name>
</gene>
<feature type="transmembrane region" description="Helical" evidence="8">
    <location>
        <begin position="128"/>
        <end position="151"/>
    </location>
</feature>
<accession>A0A178HRD9</accession>
<dbReference type="Gene3D" id="1.10.3470.10">
    <property type="entry name" value="ABC transporter involved in vitamin B12 uptake, BtuC"/>
    <property type="match status" value="1"/>
</dbReference>
<reference evidence="9 10" key="1">
    <citation type="submission" date="2016-03" db="EMBL/GenBank/DDBJ databases">
        <title>Genome sequencing of Devosia sp. S37.</title>
        <authorList>
            <person name="Mohd Nor M."/>
        </authorList>
    </citation>
    <scope>NUCLEOTIDE SEQUENCE [LARGE SCALE GENOMIC DNA]</scope>
    <source>
        <strain evidence="9 10">S37</strain>
    </source>
</reference>
<dbReference type="AlphaFoldDB" id="A0A178HRD9"/>
<feature type="transmembrane region" description="Helical" evidence="8">
    <location>
        <begin position="73"/>
        <end position="91"/>
    </location>
</feature>
<evidence type="ECO:0000256" key="4">
    <source>
        <dbReference type="ARBA" id="ARBA00022475"/>
    </source>
</evidence>
<proteinExistence type="inferred from homology"/>
<dbReference type="OrthoDB" id="9811975at2"/>
<evidence type="ECO:0000256" key="8">
    <source>
        <dbReference type="SAM" id="Phobius"/>
    </source>
</evidence>
<evidence type="ECO:0000256" key="1">
    <source>
        <dbReference type="ARBA" id="ARBA00004651"/>
    </source>
</evidence>
<protein>
    <submittedName>
        <fullName evidence="9">ABC transporter permease</fullName>
    </submittedName>
</protein>
<evidence type="ECO:0000256" key="3">
    <source>
        <dbReference type="ARBA" id="ARBA00022448"/>
    </source>
</evidence>
<keyword evidence="4" id="KW-1003">Cell membrane</keyword>
<organism evidence="9 10">
    <name type="scientific">Devosia elaeis</name>
    <dbReference type="NCBI Taxonomy" id="1770058"/>
    <lineage>
        <taxon>Bacteria</taxon>
        <taxon>Pseudomonadati</taxon>
        <taxon>Pseudomonadota</taxon>
        <taxon>Alphaproteobacteria</taxon>
        <taxon>Hyphomicrobiales</taxon>
        <taxon>Devosiaceae</taxon>
        <taxon>Devosia</taxon>
    </lineage>
</organism>
<feature type="transmembrane region" description="Helical" evidence="8">
    <location>
        <begin position="103"/>
        <end position="122"/>
    </location>
</feature>
<dbReference type="PANTHER" id="PTHR30472">
    <property type="entry name" value="FERRIC ENTEROBACTIN TRANSPORT SYSTEM PERMEASE PROTEIN"/>
    <property type="match status" value="1"/>
</dbReference>
<keyword evidence="5 8" id="KW-0812">Transmembrane</keyword>
<sequence length="339" mass="34202">MSIAATAPRYRSIVLSRSAIYGLLLALLALAWLTSMTLGYRLYTPGQVWAALFANDGTEAATVIAGLRLPRALIAPLAGAALGMAGTMVQTLSRNRIASPDTLGLNAGASLAVVVATIIFGVQSLVGLSLAAAFGALATAIVVFGVAAGAGGLSPLKIVLVGVTFASLAHAAVEILLTSNEAQLQQLLFWLSGAFVDRPISLFFNGLPVVLVGAAIGFALASSLDAAQADDSTAAGLGVPLAAVRGAAFVAVSLLTGAAVSMAGPVAFVGLVVPHVARRLVGLQHRHQLTAAALTGAIYTTLADVAARFVIYPVEAPVGAITAVVGAIALLVLLRRRLA</sequence>
<feature type="transmembrane region" description="Helical" evidence="8">
    <location>
        <begin position="258"/>
        <end position="277"/>
    </location>
</feature>
<dbReference type="SUPFAM" id="SSF81345">
    <property type="entry name" value="ABC transporter involved in vitamin B12 uptake, BtuC"/>
    <property type="match status" value="1"/>
</dbReference>
<feature type="transmembrane region" description="Helical" evidence="8">
    <location>
        <begin position="317"/>
        <end position="334"/>
    </location>
</feature>
<comment type="similarity">
    <text evidence="2">Belongs to the binding-protein-dependent transport system permease family. FecCD subfamily.</text>
</comment>
<feature type="transmembrane region" description="Helical" evidence="8">
    <location>
        <begin position="289"/>
        <end position="311"/>
    </location>
</feature>
<keyword evidence="6 8" id="KW-1133">Transmembrane helix</keyword>
<evidence type="ECO:0000256" key="5">
    <source>
        <dbReference type="ARBA" id="ARBA00022692"/>
    </source>
</evidence>
<dbReference type="RefSeq" id="WP_067458900.1">
    <property type="nucleotide sequence ID" value="NZ_LVVY01000119.1"/>
</dbReference>
<feature type="transmembrane region" description="Helical" evidence="8">
    <location>
        <begin position="158"/>
        <end position="179"/>
    </location>
</feature>
<keyword evidence="3" id="KW-0813">Transport</keyword>
<feature type="transmembrane region" description="Helical" evidence="8">
    <location>
        <begin position="233"/>
        <end position="252"/>
    </location>
</feature>
<evidence type="ECO:0000313" key="9">
    <source>
        <dbReference type="EMBL" id="OAM74576.1"/>
    </source>
</evidence>
<dbReference type="Pfam" id="PF01032">
    <property type="entry name" value="FecCD"/>
    <property type="match status" value="1"/>
</dbReference>
<dbReference type="Proteomes" id="UP000078389">
    <property type="component" value="Unassembled WGS sequence"/>
</dbReference>
<name>A0A178HRD9_9HYPH</name>
<dbReference type="PANTHER" id="PTHR30472:SF25">
    <property type="entry name" value="ABC TRANSPORTER PERMEASE PROTEIN MJ0876-RELATED"/>
    <property type="match status" value="1"/>
</dbReference>
<feature type="transmembrane region" description="Helical" evidence="8">
    <location>
        <begin position="199"/>
        <end position="221"/>
    </location>
</feature>
<dbReference type="GO" id="GO:0022857">
    <property type="term" value="F:transmembrane transporter activity"/>
    <property type="evidence" value="ECO:0007669"/>
    <property type="project" value="InterPro"/>
</dbReference>
<evidence type="ECO:0000256" key="2">
    <source>
        <dbReference type="ARBA" id="ARBA00007935"/>
    </source>
</evidence>
<evidence type="ECO:0000313" key="10">
    <source>
        <dbReference type="Proteomes" id="UP000078389"/>
    </source>
</evidence>
<comment type="subcellular location">
    <subcellularLocation>
        <location evidence="1">Cell membrane</location>
        <topology evidence="1">Multi-pass membrane protein</topology>
    </subcellularLocation>
</comment>
<dbReference type="InterPro" id="IPR037294">
    <property type="entry name" value="ABC_BtuC-like"/>
</dbReference>
<dbReference type="GO" id="GO:0033214">
    <property type="term" value="P:siderophore-iron import into cell"/>
    <property type="evidence" value="ECO:0007669"/>
    <property type="project" value="TreeGrafter"/>
</dbReference>
<dbReference type="GO" id="GO:0005886">
    <property type="term" value="C:plasma membrane"/>
    <property type="evidence" value="ECO:0007669"/>
    <property type="project" value="UniProtKB-SubCell"/>
</dbReference>
<comment type="caution">
    <text evidence="9">The sequence shown here is derived from an EMBL/GenBank/DDBJ whole genome shotgun (WGS) entry which is preliminary data.</text>
</comment>
<feature type="transmembrane region" description="Helical" evidence="8">
    <location>
        <begin position="20"/>
        <end position="43"/>
    </location>
</feature>
<evidence type="ECO:0000256" key="6">
    <source>
        <dbReference type="ARBA" id="ARBA00022989"/>
    </source>
</evidence>
<dbReference type="EMBL" id="LVVY01000119">
    <property type="protein sequence ID" value="OAM74576.1"/>
    <property type="molecule type" value="Genomic_DNA"/>
</dbReference>
<dbReference type="InterPro" id="IPR000522">
    <property type="entry name" value="ABC_transptr_permease_BtuC"/>
</dbReference>
<dbReference type="STRING" id="1770058.A3840_15675"/>
<keyword evidence="7 8" id="KW-0472">Membrane</keyword>